<evidence type="ECO:0000256" key="10">
    <source>
        <dbReference type="PROSITE-ProRule" id="PRU00175"/>
    </source>
</evidence>
<dbReference type="Proteomes" id="UP000664859">
    <property type="component" value="Unassembled WGS sequence"/>
</dbReference>
<reference evidence="13" key="1">
    <citation type="submission" date="2021-02" db="EMBL/GenBank/DDBJ databases">
        <title>First Annotated Genome of the Yellow-green Alga Tribonema minus.</title>
        <authorList>
            <person name="Mahan K.M."/>
        </authorList>
    </citation>
    <scope>NUCLEOTIDE SEQUENCE</scope>
    <source>
        <strain evidence="13">UTEX B ZZ1240</strain>
    </source>
</reference>
<evidence type="ECO:0000256" key="2">
    <source>
        <dbReference type="ARBA" id="ARBA00004906"/>
    </source>
</evidence>
<keyword evidence="3" id="KW-0808">Transferase</keyword>
<evidence type="ECO:0000313" key="13">
    <source>
        <dbReference type="EMBL" id="KAG5175467.1"/>
    </source>
</evidence>
<dbReference type="PROSITE" id="PS50089">
    <property type="entry name" value="ZF_RING_2"/>
    <property type="match status" value="1"/>
</dbReference>
<keyword evidence="14" id="KW-1185">Reference proteome</keyword>
<comment type="pathway">
    <text evidence="2">Protein modification; protein ubiquitination.</text>
</comment>
<dbReference type="GO" id="GO:0008270">
    <property type="term" value="F:zinc ion binding"/>
    <property type="evidence" value="ECO:0007669"/>
    <property type="project" value="UniProtKB-KW"/>
</dbReference>
<feature type="transmembrane region" description="Helical" evidence="11">
    <location>
        <begin position="31"/>
        <end position="53"/>
    </location>
</feature>
<dbReference type="SMART" id="SM00184">
    <property type="entry name" value="RING"/>
    <property type="match status" value="1"/>
</dbReference>
<dbReference type="SUPFAM" id="SSF57850">
    <property type="entry name" value="RING/U-box"/>
    <property type="match status" value="1"/>
</dbReference>
<evidence type="ECO:0000256" key="7">
    <source>
        <dbReference type="ARBA" id="ARBA00022833"/>
    </source>
</evidence>
<dbReference type="CDD" id="cd16454">
    <property type="entry name" value="RING-H2_PA-TM-RING"/>
    <property type="match status" value="1"/>
</dbReference>
<evidence type="ECO:0000313" key="14">
    <source>
        <dbReference type="Proteomes" id="UP000664859"/>
    </source>
</evidence>
<dbReference type="PANTHER" id="PTHR46913:SF1">
    <property type="entry name" value="RING-H2 FINGER PROTEIN ATL16"/>
    <property type="match status" value="1"/>
</dbReference>
<protein>
    <recommendedName>
        <fullName evidence="12">RING-type domain-containing protein</fullName>
    </recommendedName>
</protein>
<accession>A0A836C7Z7</accession>
<evidence type="ECO:0000256" key="9">
    <source>
        <dbReference type="ARBA" id="ARBA00023136"/>
    </source>
</evidence>
<keyword evidence="5" id="KW-0479">Metal-binding</keyword>
<gene>
    <name evidence="13" type="ORF">JKP88DRAFT_338512</name>
</gene>
<evidence type="ECO:0000256" key="1">
    <source>
        <dbReference type="ARBA" id="ARBA00004167"/>
    </source>
</evidence>
<evidence type="ECO:0000259" key="12">
    <source>
        <dbReference type="PROSITE" id="PS50089"/>
    </source>
</evidence>
<dbReference type="GO" id="GO:0016567">
    <property type="term" value="P:protein ubiquitination"/>
    <property type="evidence" value="ECO:0007669"/>
    <property type="project" value="InterPro"/>
</dbReference>
<comment type="subcellular location">
    <subcellularLocation>
        <location evidence="1">Membrane</location>
        <topology evidence="1">Single-pass membrane protein</topology>
    </subcellularLocation>
</comment>
<dbReference type="InterPro" id="IPR001841">
    <property type="entry name" value="Znf_RING"/>
</dbReference>
<keyword evidence="4 11" id="KW-0812">Transmembrane</keyword>
<feature type="domain" description="RING-type" evidence="12">
    <location>
        <begin position="121"/>
        <end position="163"/>
    </location>
</feature>
<keyword evidence="6 10" id="KW-0863">Zinc-finger</keyword>
<name>A0A836C7Z7_9STRA</name>
<dbReference type="PANTHER" id="PTHR46913">
    <property type="entry name" value="RING-H2 FINGER PROTEIN ATL16"/>
    <property type="match status" value="1"/>
</dbReference>
<dbReference type="Pfam" id="PF13639">
    <property type="entry name" value="zf-RING_2"/>
    <property type="match status" value="1"/>
</dbReference>
<organism evidence="13 14">
    <name type="scientific">Tribonema minus</name>
    <dbReference type="NCBI Taxonomy" id="303371"/>
    <lineage>
        <taxon>Eukaryota</taxon>
        <taxon>Sar</taxon>
        <taxon>Stramenopiles</taxon>
        <taxon>Ochrophyta</taxon>
        <taxon>PX clade</taxon>
        <taxon>Xanthophyceae</taxon>
        <taxon>Tribonematales</taxon>
        <taxon>Tribonemataceae</taxon>
        <taxon>Tribonema</taxon>
    </lineage>
</organism>
<dbReference type="GO" id="GO:0016740">
    <property type="term" value="F:transferase activity"/>
    <property type="evidence" value="ECO:0007669"/>
    <property type="project" value="UniProtKB-KW"/>
</dbReference>
<dbReference type="InterPro" id="IPR044600">
    <property type="entry name" value="ATL1/ATL16-like"/>
</dbReference>
<evidence type="ECO:0000256" key="4">
    <source>
        <dbReference type="ARBA" id="ARBA00022692"/>
    </source>
</evidence>
<sequence>MQPVQEQQQAAGVPTPAPQTGAAAVSNRVELLLVAIYATAAITALTCVVLIILRKVCNAYTAHDSRHTAPDAVAGGDAGERQQEVQGDGLSKAKIRAIPLVVCGSGKGVADVENPQLGHRCAICLNEFETGDVLRVVPRCNHHYHKACLDPWLESRGICPLCKQLVHPLDRDREASLSSICASEQQHRSRGNTSVNLNGSIRVDDPLHWHSTEGDVPPDAADTWSAAARFPSWYCIFYR</sequence>
<evidence type="ECO:0000256" key="11">
    <source>
        <dbReference type="SAM" id="Phobius"/>
    </source>
</evidence>
<proteinExistence type="predicted"/>
<evidence type="ECO:0000256" key="3">
    <source>
        <dbReference type="ARBA" id="ARBA00022679"/>
    </source>
</evidence>
<dbReference type="AlphaFoldDB" id="A0A836C7Z7"/>
<evidence type="ECO:0000256" key="5">
    <source>
        <dbReference type="ARBA" id="ARBA00022723"/>
    </source>
</evidence>
<dbReference type="OrthoDB" id="8062037at2759"/>
<comment type="caution">
    <text evidence="13">The sequence shown here is derived from an EMBL/GenBank/DDBJ whole genome shotgun (WGS) entry which is preliminary data.</text>
</comment>
<keyword evidence="7" id="KW-0862">Zinc</keyword>
<evidence type="ECO:0000256" key="6">
    <source>
        <dbReference type="ARBA" id="ARBA00022771"/>
    </source>
</evidence>
<dbReference type="InterPro" id="IPR013083">
    <property type="entry name" value="Znf_RING/FYVE/PHD"/>
</dbReference>
<keyword evidence="8 11" id="KW-1133">Transmembrane helix</keyword>
<dbReference type="EMBL" id="JAFCMP010000549">
    <property type="protein sequence ID" value="KAG5175467.1"/>
    <property type="molecule type" value="Genomic_DNA"/>
</dbReference>
<keyword evidence="9 11" id="KW-0472">Membrane</keyword>
<dbReference type="GO" id="GO:0016020">
    <property type="term" value="C:membrane"/>
    <property type="evidence" value="ECO:0007669"/>
    <property type="project" value="UniProtKB-SubCell"/>
</dbReference>
<dbReference type="Gene3D" id="3.30.40.10">
    <property type="entry name" value="Zinc/RING finger domain, C3HC4 (zinc finger)"/>
    <property type="match status" value="1"/>
</dbReference>
<evidence type="ECO:0000256" key="8">
    <source>
        <dbReference type="ARBA" id="ARBA00022989"/>
    </source>
</evidence>